<dbReference type="KEGG" id="csol:105367759"/>
<keyword evidence="3" id="KW-0808">Transferase</keyword>
<dbReference type="PROSITE" id="PS50146">
    <property type="entry name" value="DAGK"/>
    <property type="match status" value="1"/>
</dbReference>
<name>A0AAJ7E1X9_9HYME</name>
<feature type="domain" description="DAGKc" evidence="1">
    <location>
        <begin position="137"/>
        <end position="287"/>
    </location>
</feature>
<dbReference type="SUPFAM" id="SSF111331">
    <property type="entry name" value="NAD kinase/diacylglycerol kinase-like"/>
    <property type="match status" value="1"/>
</dbReference>
<gene>
    <name evidence="3" type="primary">LOC105367759</name>
</gene>
<dbReference type="Proteomes" id="UP000695007">
    <property type="component" value="Unplaced"/>
</dbReference>
<dbReference type="AlphaFoldDB" id="A0AAJ7E1X9"/>
<evidence type="ECO:0000313" key="2">
    <source>
        <dbReference type="Proteomes" id="UP000695007"/>
    </source>
</evidence>
<dbReference type="PANTHER" id="PTHR12358">
    <property type="entry name" value="SPHINGOSINE KINASE"/>
    <property type="match status" value="1"/>
</dbReference>
<evidence type="ECO:0000259" key="1">
    <source>
        <dbReference type="PROSITE" id="PS50146"/>
    </source>
</evidence>
<keyword evidence="2" id="KW-1185">Reference proteome</keyword>
<organism evidence="2 3">
    <name type="scientific">Ceratosolen solmsi marchali</name>
    <dbReference type="NCBI Taxonomy" id="326594"/>
    <lineage>
        <taxon>Eukaryota</taxon>
        <taxon>Metazoa</taxon>
        <taxon>Ecdysozoa</taxon>
        <taxon>Arthropoda</taxon>
        <taxon>Hexapoda</taxon>
        <taxon>Insecta</taxon>
        <taxon>Pterygota</taxon>
        <taxon>Neoptera</taxon>
        <taxon>Endopterygota</taxon>
        <taxon>Hymenoptera</taxon>
        <taxon>Apocrita</taxon>
        <taxon>Proctotrupomorpha</taxon>
        <taxon>Chalcidoidea</taxon>
        <taxon>Agaonidae</taxon>
        <taxon>Agaoninae</taxon>
        <taxon>Ceratosolen</taxon>
    </lineage>
</organism>
<dbReference type="SMART" id="SM00046">
    <property type="entry name" value="DAGKc"/>
    <property type="match status" value="1"/>
</dbReference>
<dbReference type="Pfam" id="PF00781">
    <property type="entry name" value="DAGK_cat"/>
    <property type="match status" value="1"/>
</dbReference>
<evidence type="ECO:0000313" key="3">
    <source>
        <dbReference type="RefSeq" id="XP_011504835.1"/>
    </source>
</evidence>
<keyword evidence="3" id="KW-0418">Kinase</keyword>
<dbReference type="Pfam" id="PF25382">
    <property type="entry name" value="PH_CERK"/>
    <property type="match status" value="1"/>
</dbReference>
<dbReference type="GeneID" id="105367759"/>
<reference evidence="3" key="1">
    <citation type="submission" date="2025-08" db="UniProtKB">
        <authorList>
            <consortium name="RefSeq"/>
        </authorList>
    </citation>
    <scope>IDENTIFICATION</scope>
</reference>
<dbReference type="GO" id="GO:0006672">
    <property type="term" value="P:ceramide metabolic process"/>
    <property type="evidence" value="ECO:0007669"/>
    <property type="project" value="TreeGrafter"/>
</dbReference>
<dbReference type="CTD" id="64781"/>
<proteinExistence type="predicted"/>
<sequence length="528" mass="59381">MQHKEEDPSYGTVLLNTFIIKKKRCRVYFHRGTLIWETERTPYTRWTLPLTDVLSATYGKERITNPATNKNFKDKEMKSAATSTTSTLLPTSFVLHYAVRSRKNKWSHHSVTMSHDDHRQVTSWVKTIRNYLANFSHRPRKILLFVNPFGGKKKGLQIWEKQVQPLMNIAEVETKVIVTERAGHIRDTLLISELDSYQAAVCIGGDGTFAELFNGLIARAARDQRIDLNDPDVLLPKPSLPVGVIPSGSTDTVAYSLHGTTDVETAVIHVVFGDSTGLDLSSVHNDDNLLRIYASILSYGYLGDVVRDSEKFRWMGPQRYDYSGFKKIIANKGYEGEVVLLAESGHPATCTRCIKNCSRCIQRSHCVNIDDDISRWLTVRGKFFMVNGANVSCACSKSPMGFSPHCHIGDGCVDVILVRHTSLINNIRMLLRLSSKDKTLYDLPFVEVYRAREFTFRASDIPDKNPVQNNGSSRCSQLSNSALSVWNCDGEVIDASSVKIRVHCQLLKVFTRRMQSAASDSPSCFCLL</sequence>
<dbReference type="Gene3D" id="3.40.50.10330">
    <property type="entry name" value="Probable inorganic polyphosphate/atp-NAD kinase, domain 1"/>
    <property type="match status" value="1"/>
</dbReference>
<dbReference type="GO" id="GO:0001729">
    <property type="term" value="F:ceramide kinase activity"/>
    <property type="evidence" value="ECO:0007669"/>
    <property type="project" value="TreeGrafter"/>
</dbReference>
<dbReference type="InterPro" id="IPR057465">
    <property type="entry name" value="CERK_PH"/>
</dbReference>
<dbReference type="InterPro" id="IPR045363">
    <property type="entry name" value="CERK_C"/>
</dbReference>
<dbReference type="InterPro" id="IPR001206">
    <property type="entry name" value="Diacylglycerol_kinase_cat_dom"/>
</dbReference>
<dbReference type="InterPro" id="IPR050187">
    <property type="entry name" value="Lipid_Phosphate_FormReg"/>
</dbReference>
<accession>A0AAJ7E1X9</accession>
<dbReference type="GO" id="GO:0016020">
    <property type="term" value="C:membrane"/>
    <property type="evidence" value="ECO:0007669"/>
    <property type="project" value="GOC"/>
</dbReference>
<dbReference type="InterPro" id="IPR017438">
    <property type="entry name" value="ATP-NAD_kinase_N"/>
</dbReference>
<dbReference type="PANTHER" id="PTHR12358:SF111">
    <property type="entry name" value="CERAMIDE KINASE, ISOFORM A"/>
    <property type="match status" value="1"/>
</dbReference>
<dbReference type="Gene3D" id="2.60.200.40">
    <property type="match status" value="1"/>
</dbReference>
<dbReference type="RefSeq" id="XP_011504835.1">
    <property type="nucleotide sequence ID" value="XM_011506533.1"/>
</dbReference>
<dbReference type="Pfam" id="PF19280">
    <property type="entry name" value="CERK_C"/>
    <property type="match status" value="1"/>
</dbReference>
<protein>
    <submittedName>
        <fullName evidence="3">Ceramide kinase</fullName>
    </submittedName>
</protein>
<dbReference type="InterPro" id="IPR016064">
    <property type="entry name" value="NAD/diacylglycerol_kinase_sf"/>
</dbReference>